<gene>
    <name evidence="2" type="ORF">SAMN06265337_0204</name>
</gene>
<name>A0A212T2D5_9BACT</name>
<dbReference type="Proteomes" id="UP000198131">
    <property type="component" value="Unassembled WGS sequence"/>
</dbReference>
<dbReference type="OrthoDB" id="872037at2"/>
<feature type="transmembrane region" description="Helical" evidence="1">
    <location>
        <begin position="342"/>
        <end position="365"/>
    </location>
</feature>
<reference evidence="3" key="1">
    <citation type="submission" date="2017-06" db="EMBL/GenBank/DDBJ databases">
        <authorList>
            <person name="Varghese N."/>
            <person name="Submissions S."/>
        </authorList>
    </citation>
    <scope>NUCLEOTIDE SEQUENCE [LARGE SCALE GENOMIC DNA]</scope>
    <source>
        <strain evidence="3">DSM 11116</strain>
    </source>
</reference>
<feature type="transmembrane region" description="Helical" evidence="1">
    <location>
        <begin position="281"/>
        <end position="304"/>
    </location>
</feature>
<feature type="transmembrane region" description="Helical" evidence="1">
    <location>
        <begin position="113"/>
        <end position="130"/>
    </location>
</feature>
<accession>A0A212T2D5</accession>
<keyword evidence="3" id="KW-1185">Reference proteome</keyword>
<dbReference type="EMBL" id="FYEW01000001">
    <property type="protein sequence ID" value="SNC60175.1"/>
    <property type="molecule type" value="Genomic_DNA"/>
</dbReference>
<evidence type="ECO:0000256" key="1">
    <source>
        <dbReference type="SAM" id="Phobius"/>
    </source>
</evidence>
<sequence>MSDFLATATRVFRRGLTPALLGLLVLVVLARLALLANGGALAFPDEERYLESVKAIEQLVAGNLEQACLHLADTQGRPADGLLRLPVAALQVVWHQMGGPAPDTPVSLRLPQLMNYLVLLGNALLLYHLARRWQSKQLALMTVLVYAALASTNMYVRHLLPYDMALGIVLLALGHLTNPHSTVHPFRLGLATGLLSLLTVAVYPGYYFAPLLLGSLLLIRLPWRSWWKGFPGSLAGALALVLPLEALTRYGHISYLRSLQSISSTITQGDFTEGFSFIGKYLWQAEGVMGLLLLLTALPGAWLLARTQSPLAKSVMRTLGLLPLGLWLLHAILVYFAHSFVFYGRIVHFFIPFLVLYAVTAFAALPPSARRIGLAGLVIVTLGQFGQFLQQFLPLTYPRDILAAHNVQPKDSLTYLNESAVPHGWDFAPPPAATTRAAGSGASYVLINFTYPFWLSTESCGFVPPPTGARLVFDAPHFFSFPAYGFEGFNPAERAHLRACGFHCRLYQLRAMR</sequence>
<feature type="transmembrane region" description="Helical" evidence="1">
    <location>
        <begin position="226"/>
        <end position="244"/>
    </location>
</feature>
<feature type="transmembrane region" description="Helical" evidence="1">
    <location>
        <begin position="372"/>
        <end position="389"/>
    </location>
</feature>
<keyword evidence="1" id="KW-0812">Transmembrane</keyword>
<evidence type="ECO:0008006" key="4">
    <source>
        <dbReference type="Google" id="ProtNLM"/>
    </source>
</evidence>
<keyword evidence="1" id="KW-1133">Transmembrane helix</keyword>
<protein>
    <recommendedName>
        <fullName evidence="4">Dolichyl-phosphate-mannose-protein mannosyltransferase</fullName>
    </recommendedName>
</protein>
<keyword evidence="1" id="KW-0472">Membrane</keyword>
<evidence type="ECO:0000313" key="2">
    <source>
        <dbReference type="EMBL" id="SNC60175.1"/>
    </source>
</evidence>
<organism evidence="2 3">
    <name type="scientific">Hymenobacter gelipurpurascens</name>
    <dbReference type="NCBI Taxonomy" id="89968"/>
    <lineage>
        <taxon>Bacteria</taxon>
        <taxon>Pseudomonadati</taxon>
        <taxon>Bacteroidota</taxon>
        <taxon>Cytophagia</taxon>
        <taxon>Cytophagales</taxon>
        <taxon>Hymenobacteraceae</taxon>
        <taxon>Hymenobacter</taxon>
    </lineage>
</organism>
<dbReference type="AlphaFoldDB" id="A0A212T2D5"/>
<proteinExistence type="predicted"/>
<dbReference type="RefSeq" id="WP_088841566.1">
    <property type="nucleotide sequence ID" value="NZ_FYEW01000001.1"/>
</dbReference>
<feature type="transmembrane region" description="Helical" evidence="1">
    <location>
        <begin position="194"/>
        <end position="219"/>
    </location>
</feature>
<evidence type="ECO:0000313" key="3">
    <source>
        <dbReference type="Proteomes" id="UP000198131"/>
    </source>
</evidence>
<feature type="transmembrane region" description="Helical" evidence="1">
    <location>
        <begin position="316"/>
        <end position="336"/>
    </location>
</feature>